<accession>A0A8K1GP27</accession>
<gene>
    <name evidence="2" type="ORF">HGM15179_006101</name>
</gene>
<organism evidence="2 3">
    <name type="scientific">Zosterops borbonicus</name>
    <dbReference type="NCBI Taxonomy" id="364589"/>
    <lineage>
        <taxon>Eukaryota</taxon>
        <taxon>Metazoa</taxon>
        <taxon>Chordata</taxon>
        <taxon>Craniata</taxon>
        <taxon>Vertebrata</taxon>
        <taxon>Euteleostomi</taxon>
        <taxon>Archelosauria</taxon>
        <taxon>Archosauria</taxon>
        <taxon>Dinosauria</taxon>
        <taxon>Saurischia</taxon>
        <taxon>Theropoda</taxon>
        <taxon>Coelurosauria</taxon>
        <taxon>Aves</taxon>
        <taxon>Neognathae</taxon>
        <taxon>Neoaves</taxon>
        <taxon>Telluraves</taxon>
        <taxon>Australaves</taxon>
        <taxon>Passeriformes</taxon>
        <taxon>Sylvioidea</taxon>
        <taxon>Zosteropidae</taxon>
        <taxon>Zosterops</taxon>
    </lineage>
</organism>
<proteinExistence type="predicted"/>
<evidence type="ECO:0000313" key="3">
    <source>
        <dbReference type="Proteomes" id="UP000796761"/>
    </source>
</evidence>
<comment type="caution">
    <text evidence="2">The sequence shown here is derived from an EMBL/GenBank/DDBJ whole genome shotgun (WGS) entry which is preliminary data.</text>
</comment>
<dbReference type="AlphaFoldDB" id="A0A8K1GP27"/>
<dbReference type="EMBL" id="SWJQ01000136">
    <property type="protein sequence ID" value="TRZ20920.1"/>
    <property type="molecule type" value="Genomic_DNA"/>
</dbReference>
<sequence length="230" mass="24271">MGGFGCSPQPGALSALTTTSGGLWCSKPGPVTLPRDKGHGLEQQPLLPPLGPGKAPLWCPQGSGLGPALVKVFFNVSSLGKFMMTPVWGSVDVLKGRKDLEKDLDRLDPWAKDNGVRVNKVKCQILHLGHNNPIGCSRLEPGKGPEGAVTVPGHKPRCAQVAKRPRTPGLCQPWGGSRSRAVPVPCAGTAGAPPGLGQLWDPPGKRDLEGLERVQGRERSWGRGCSPRRG</sequence>
<dbReference type="Proteomes" id="UP000796761">
    <property type="component" value="Unassembled WGS sequence"/>
</dbReference>
<reference evidence="2" key="1">
    <citation type="submission" date="2019-04" db="EMBL/GenBank/DDBJ databases">
        <title>Genome assembly of Zosterops borbonicus 15179.</title>
        <authorList>
            <person name="Leroy T."/>
            <person name="Anselmetti Y."/>
            <person name="Tilak M.-K."/>
            <person name="Nabholz B."/>
        </authorList>
    </citation>
    <scope>NUCLEOTIDE SEQUENCE</scope>
    <source>
        <strain evidence="2">HGM_15179</strain>
        <tissue evidence="2">Muscle</tissue>
    </source>
</reference>
<keyword evidence="3" id="KW-1185">Reference proteome</keyword>
<feature type="compositionally biased region" description="Basic and acidic residues" evidence="1">
    <location>
        <begin position="203"/>
        <end position="221"/>
    </location>
</feature>
<evidence type="ECO:0008006" key="4">
    <source>
        <dbReference type="Google" id="ProtNLM"/>
    </source>
</evidence>
<feature type="region of interest" description="Disordered" evidence="1">
    <location>
        <begin position="186"/>
        <end position="230"/>
    </location>
</feature>
<evidence type="ECO:0000256" key="1">
    <source>
        <dbReference type="SAM" id="MobiDB-lite"/>
    </source>
</evidence>
<name>A0A8K1GP27_9PASS</name>
<evidence type="ECO:0000313" key="2">
    <source>
        <dbReference type="EMBL" id="TRZ20920.1"/>
    </source>
</evidence>
<protein>
    <recommendedName>
        <fullName evidence="4">Rna-directed dna polymerase from mobile element jockey-like</fullName>
    </recommendedName>
</protein>